<dbReference type="InterPro" id="IPR043504">
    <property type="entry name" value="Peptidase_S1_PA_chymotrypsin"/>
</dbReference>
<dbReference type="CDD" id="cd00190">
    <property type="entry name" value="Tryp_SPc"/>
    <property type="match status" value="1"/>
</dbReference>
<comment type="caution">
    <text evidence="5">The sequence shown here is derived from an EMBL/GenBank/DDBJ whole genome shotgun (WGS) entry which is preliminary data.</text>
</comment>
<reference evidence="6" key="1">
    <citation type="journal article" date="2019" name="Int. J. Syst. Evol. Microbiol.">
        <title>The Global Catalogue of Microorganisms (GCM) 10K type strain sequencing project: providing services to taxonomists for standard genome sequencing and annotation.</title>
        <authorList>
            <consortium name="The Broad Institute Genomics Platform"/>
            <consortium name="The Broad Institute Genome Sequencing Center for Infectious Disease"/>
            <person name="Wu L."/>
            <person name="Ma J."/>
        </authorList>
    </citation>
    <scope>NUCLEOTIDE SEQUENCE [LARGE SCALE GENOMIC DNA]</scope>
    <source>
        <strain evidence="6">JCM 17939</strain>
    </source>
</reference>
<evidence type="ECO:0000256" key="3">
    <source>
        <dbReference type="SAM" id="SignalP"/>
    </source>
</evidence>
<dbReference type="SUPFAM" id="SSF50494">
    <property type="entry name" value="Trypsin-like serine proteases"/>
    <property type="match status" value="1"/>
</dbReference>
<keyword evidence="2" id="KW-1015">Disulfide bond</keyword>
<dbReference type="InterPro" id="IPR009003">
    <property type="entry name" value="Peptidase_S1_PA"/>
</dbReference>
<keyword evidence="3" id="KW-0732">Signal</keyword>
<dbReference type="Gene3D" id="2.40.10.10">
    <property type="entry name" value="Trypsin-like serine proteases"/>
    <property type="match status" value="1"/>
</dbReference>
<dbReference type="Pfam" id="PF00089">
    <property type="entry name" value="Trypsin"/>
    <property type="match status" value="1"/>
</dbReference>
<name>A0ABP8UL21_9ACTN</name>
<accession>A0ABP8UL21</accession>
<dbReference type="InterPro" id="IPR001314">
    <property type="entry name" value="Peptidase_S1A"/>
</dbReference>
<dbReference type="PANTHER" id="PTHR24276:SF98">
    <property type="entry name" value="FI18310P1-RELATED"/>
    <property type="match status" value="1"/>
</dbReference>
<proteinExistence type="inferred from homology"/>
<evidence type="ECO:0000259" key="4">
    <source>
        <dbReference type="PROSITE" id="PS50240"/>
    </source>
</evidence>
<dbReference type="PROSITE" id="PS50240">
    <property type="entry name" value="TRYPSIN_DOM"/>
    <property type="match status" value="1"/>
</dbReference>
<dbReference type="InterPro" id="IPR033116">
    <property type="entry name" value="TRYPSIN_SER"/>
</dbReference>
<gene>
    <name evidence="5" type="ORF">GCM10023196_068920</name>
</gene>
<evidence type="ECO:0000313" key="5">
    <source>
        <dbReference type="EMBL" id="GAA4633025.1"/>
    </source>
</evidence>
<comment type="similarity">
    <text evidence="1">Belongs to the peptidase S1 family.</text>
</comment>
<dbReference type="InterPro" id="IPR050430">
    <property type="entry name" value="Peptidase_S1"/>
</dbReference>
<evidence type="ECO:0000256" key="2">
    <source>
        <dbReference type="ARBA" id="ARBA00023157"/>
    </source>
</evidence>
<evidence type="ECO:0000313" key="6">
    <source>
        <dbReference type="Proteomes" id="UP001501442"/>
    </source>
</evidence>
<sequence>MTSASNASSGGRRRLFARVVATAAVLAGALATAGAAQAAPASTDPSPKIVGGQPADQTYSFMVSLEYLRNGNPDSHRCGGALIKPQWVVMAAHCVSTEASDTTPTQPMDPTIFHLRIGSKDRTTGGTIAKFDKIVLHPEWVNYPDHTPGKDVALLHLTAPVTEKTVPMATVLPEPGTKVREIGWGYTSNSDIGDPSKLPTILQQLDTTILPDDTTKCHVDENGSDAYGIAVGDTCADNPEGVRGPCGGDSGSPLLSLVDQRWILQGVDSRGVSDTCGGAPDIYTGIGFYRDWINSVISAA</sequence>
<dbReference type="SMART" id="SM00020">
    <property type="entry name" value="Tryp_SPc"/>
    <property type="match status" value="1"/>
</dbReference>
<organism evidence="5 6">
    <name type="scientific">Actinoallomurus vinaceus</name>
    <dbReference type="NCBI Taxonomy" id="1080074"/>
    <lineage>
        <taxon>Bacteria</taxon>
        <taxon>Bacillati</taxon>
        <taxon>Actinomycetota</taxon>
        <taxon>Actinomycetes</taxon>
        <taxon>Streptosporangiales</taxon>
        <taxon>Thermomonosporaceae</taxon>
        <taxon>Actinoallomurus</taxon>
    </lineage>
</organism>
<dbReference type="PANTHER" id="PTHR24276">
    <property type="entry name" value="POLYSERASE-RELATED"/>
    <property type="match status" value="1"/>
</dbReference>
<feature type="chain" id="PRO_5047243252" evidence="3">
    <location>
        <begin position="39"/>
        <end position="300"/>
    </location>
</feature>
<keyword evidence="6" id="KW-1185">Reference proteome</keyword>
<dbReference type="InterPro" id="IPR006311">
    <property type="entry name" value="TAT_signal"/>
</dbReference>
<protein>
    <submittedName>
        <fullName evidence="5">Trypsin-like serine protease</fullName>
    </submittedName>
</protein>
<dbReference type="RefSeq" id="WP_345436013.1">
    <property type="nucleotide sequence ID" value="NZ_BAABHK010000011.1"/>
</dbReference>
<dbReference type="InterPro" id="IPR001254">
    <property type="entry name" value="Trypsin_dom"/>
</dbReference>
<evidence type="ECO:0000256" key="1">
    <source>
        <dbReference type="ARBA" id="ARBA00007664"/>
    </source>
</evidence>
<dbReference type="EMBL" id="BAABHK010000011">
    <property type="protein sequence ID" value="GAA4633025.1"/>
    <property type="molecule type" value="Genomic_DNA"/>
</dbReference>
<feature type="domain" description="Peptidase S1" evidence="4">
    <location>
        <begin position="49"/>
        <end position="298"/>
    </location>
</feature>
<dbReference type="PROSITE" id="PS00135">
    <property type="entry name" value="TRYPSIN_SER"/>
    <property type="match status" value="1"/>
</dbReference>
<dbReference type="PROSITE" id="PS51318">
    <property type="entry name" value="TAT"/>
    <property type="match status" value="1"/>
</dbReference>
<feature type="signal peptide" evidence="3">
    <location>
        <begin position="1"/>
        <end position="38"/>
    </location>
</feature>
<dbReference type="PRINTS" id="PR00722">
    <property type="entry name" value="CHYMOTRYPSIN"/>
</dbReference>
<dbReference type="Proteomes" id="UP001501442">
    <property type="component" value="Unassembled WGS sequence"/>
</dbReference>